<proteinExistence type="predicted"/>
<protein>
    <submittedName>
        <fullName evidence="2">Uncharacterized protein</fullName>
    </submittedName>
</protein>
<name>A0AAV5T362_9BILA</name>
<dbReference type="PANTHER" id="PTHR22084:SF1">
    <property type="entry name" value="BZIP DOMAIN-CONTAINING PROTEIN-RELATED"/>
    <property type="match status" value="1"/>
</dbReference>
<feature type="region of interest" description="Disordered" evidence="1">
    <location>
        <begin position="1"/>
        <end position="20"/>
    </location>
</feature>
<dbReference type="PANTHER" id="PTHR22084">
    <property type="entry name" value="GEX INTERACTING PROTEIN PROTEIN 4"/>
    <property type="match status" value="1"/>
</dbReference>
<gene>
    <name evidence="2" type="ORF">PENTCL1PPCAC_11157</name>
</gene>
<feature type="compositionally biased region" description="Low complexity" evidence="1">
    <location>
        <begin position="373"/>
        <end position="384"/>
    </location>
</feature>
<accession>A0AAV5T362</accession>
<evidence type="ECO:0000256" key="1">
    <source>
        <dbReference type="SAM" id="MobiDB-lite"/>
    </source>
</evidence>
<comment type="caution">
    <text evidence="2">The sequence shown here is derived from an EMBL/GenBank/DDBJ whole genome shotgun (WGS) entry which is preliminary data.</text>
</comment>
<feature type="region of interest" description="Disordered" evidence="1">
    <location>
        <begin position="303"/>
        <end position="416"/>
    </location>
</feature>
<dbReference type="Proteomes" id="UP001432027">
    <property type="component" value="Unassembled WGS sequence"/>
</dbReference>
<evidence type="ECO:0000313" key="3">
    <source>
        <dbReference type="Proteomes" id="UP001432027"/>
    </source>
</evidence>
<reference evidence="2" key="1">
    <citation type="submission" date="2023-10" db="EMBL/GenBank/DDBJ databases">
        <title>Genome assembly of Pristionchus species.</title>
        <authorList>
            <person name="Yoshida K."/>
            <person name="Sommer R.J."/>
        </authorList>
    </citation>
    <scope>NUCLEOTIDE SEQUENCE</scope>
    <source>
        <strain evidence="2">RS0144</strain>
    </source>
</reference>
<dbReference type="EMBL" id="BTSX01000003">
    <property type="protein sequence ID" value="GMS88982.1"/>
    <property type="molecule type" value="Genomic_DNA"/>
</dbReference>
<sequence>EGRREEEVEEEEMEEHVEVEDDSLAIAPSSSVSLTLTPSLPLSTLSSLSRPNPLSLPPLTEDIVRSKKNKRQPSRAAQRIIRAVEEAHSNLEYERRRSEYEDSWMGSSLEGVLIEDGARVVYAHERSGHIEVGEDLHHMQARSASAGVYEYPEHSMDDHYGAGPDMVEHEVEVPHSPHHHMHHVHHMEGDIDVVHADDDDDMRDWDSDVHHINIRDRPYQPRDKTLMDGGERGESARILEQRARRALRSRMRYANMSSEEKARHNAERAKQLREARRRDMQLLQMADNEEVMMDEEMRKMVEAAQERRNRRAEQARHKYRRMTEEERRAYNAMRDAQRRSRRREQEGLTDGEEMGERERDGEEMRRVRGGGRASVSSAVSSMAVRGGGGASSTASEGDHHHLQRAGGGGGNASGHYGYEMYEQEWTGHH</sequence>
<organism evidence="2 3">
    <name type="scientific">Pristionchus entomophagus</name>
    <dbReference type="NCBI Taxonomy" id="358040"/>
    <lineage>
        <taxon>Eukaryota</taxon>
        <taxon>Metazoa</taxon>
        <taxon>Ecdysozoa</taxon>
        <taxon>Nematoda</taxon>
        <taxon>Chromadorea</taxon>
        <taxon>Rhabditida</taxon>
        <taxon>Rhabditina</taxon>
        <taxon>Diplogasteromorpha</taxon>
        <taxon>Diplogasteroidea</taxon>
        <taxon>Neodiplogasteridae</taxon>
        <taxon>Pristionchus</taxon>
    </lineage>
</organism>
<feature type="non-terminal residue" evidence="2">
    <location>
        <position position="1"/>
    </location>
</feature>
<feature type="compositionally biased region" description="Basic and acidic residues" evidence="1">
    <location>
        <begin position="354"/>
        <end position="366"/>
    </location>
</feature>
<feature type="compositionally biased region" description="Basic and acidic residues" evidence="1">
    <location>
        <begin position="303"/>
        <end position="346"/>
    </location>
</feature>
<evidence type="ECO:0000313" key="2">
    <source>
        <dbReference type="EMBL" id="GMS88982.1"/>
    </source>
</evidence>
<keyword evidence="3" id="KW-1185">Reference proteome</keyword>
<dbReference type="AlphaFoldDB" id="A0AAV5T362"/>
<feature type="compositionally biased region" description="Acidic residues" evidence="1">
    <location>
        <begin position="7"/>
        <end position="20"/>
    </location>
</feature>